<keyword evidence="2" id="KW-1185">Reference proteome</keyword>
<name>A0A9P4NIM3_9PEZI</name>
<dbReference type="Proteomes" id="UP000800235">
    <property type="component" value="Unassembled WGS sequence"/>
</dbReference>
<gene>
    <name evidence="1" type="ORF">EJ08DRAFT_458967</name>
</gene>
<comment type="caution">
    <text evidence="1">The sequence shown here is derived from an EMBL/GenBank/DDBJ whole genome shotgun (WGS) entry which is preliminary data.</text>
</comment>
<protein>
    <submittedName>
        <fullName evidence="1">Uncharacterized protein</fullName>
    </submittedName>
</protein>
<evidence type="ECO:0000313" key="2">
    <source>
        <dbReference type="Proteomes" id="UP000800235"/>
    </source>
</evidence>
<dbReference type="AlphaFoldDB" id="A0A9P4NIM3"/>
<reference evidence="1" key="1">
    <citation type="journal article" date="2020" name="Stud. Mycol.">
        <title>101 Dothideomycetes genomes: a test case for predicting lifestyles and emergence of pathogens.</title>
        <authorList>
            <person name="Haridas S."/>
            <person name="Albert R."/>
            <person name="Binder M."/>
            <person name="Bloem J."/>
            <person name="Labutti K."/>
            <person name="Salamov A."/>
            <person name="Andreopoulos B."/>
            <person name="Baker S."/>
            <person name="Barry K."/>
            <person name="Bills G."/>
            <person name="Bluhm B."/>
            <person name="Cannon C."/>
            <person name="Castanera R."/>
            <person name="Culley D."/>
            <person name="Daum C."/>
            <person name="Ezra D."/>
            <person name="Gonzalez J."/>
            <person name="Henrissat B."/>
            <person name="Kuo A."/>
            <person name="Liang C."/>
            <person name="Lipzen A."/>
            <person name="Lutzoni F."/>
            <person name="Magnuson J."/>
            <person name="Mondo S."/>
            <person name="Nolan M."/>
            <person name="Ohm R."/>
            <person name="Pangilinan J."/>
            <person name="Park H.-J."/>
            <person name="Ramirez L."/>
            <person name="Alfaro M."/>
            <person name="Sun H."/>
            <person name="Tritt A."/>
            <person name="Yoshinaga Y."/>
            <person name="Zwiers L.-H."/>
            <person name="Turgeon B."/>
            <person name="Goodwin S."/>
            <person name="Spatafora J."/>
            <person name="Crous P."/>
            <person name="Grigoriev I."/>
        </authorList>
    </citation>
    <scope>NUCLEOTIDE SEQUENCE</scope>
    <source>
        <strain evidence="1">CBS 130266</strain>
    </source>
</reference>
<organism evidence="1 2">
    <name type="scientific">Tothia fuscella</name>
    <dbReference type="NCBI Taxonomy" id="1048955"/>
    <lineage>
        <taxon>Eukaryota</taxon>
        <taxon>Fungi</taxon>
        <taxon>Dikarya</taxon>
        <taxon>Ascomycota</taxon>
        <taxon>Pezizomycotina</taxon>
        <taxon>Dothideomycetes</taxon>
        <taxon>Pleosporomycetidae</taxon>
        <taxon>Venturiales</taxon>
        <taxon>Cylindrosympodiaceae</taxon>
        <taxon>Tothia</taxon>
    </lineage>
</organism>
<accession>A0A9P4NIM3</accession>
<dbReference type="EMBL" id="MU007085">
    <property type="protein sequence ID" value="KAF2423091.1"/>
    <property type="molecule type" value="Genomic_DNA"/>
</dbReference>
<sequence>MSLYQIARRVSKIILVKCTKPTQECRCCNKNRTSLTESTKLAVLPMERSLTSIRDATHHSFRGVPRSLITNSNDVHNKCQEIKRSTTQISSFATVDALLARRIRRLKLIVARAKRDLTRRVRLHNINGQPSQSTEEEVIRRNDIMAKNQKKRLGVAHRDIYNWFQYELPKLSLRYQDLHRILGRALARAHISMPPHFENLPFKLPDGVVTFIDQPQSRVASRVSYADQPGIHDKCAQKQKTLVGPKTAIDPDRSKHLQCSFGSLQKAVDDFVKETRIRKATFSEKEALSKSLTFHKQFVREGKTVWDRMMDGTWEKEQWNLRDTFIEKMGSDKAVPEAKFNINMLKGKSNLRTRLNQALEEFRKVRDQASQCGIDDDDWTIDSFLIPYPLEDPEFEVTDQQEKRRIAGLDYGKILDWLRQTLDELEPSMTPWEYPLKDCELQCKFRSKLPDDFDGGQWTKDWVGNYRVARARTYERINRNHADRKFQHRGRQGIGG</sequence>
<proteinExistence type="predicted"/>
<evidence type="ECO:0000313" key="1">
    <source>
        <dbReference type="EMBL" id="KAF2423091.1"/>
    </source>
</evidence>